<dbReference type="Gene3D" id="3.60.10.10">
    <property type="entry name" value="Endonuclease/exonuclease/phosphatase"/>
    <property type="match status" value="1"/>
</dbReference>
<dbReference type="GO" id="GO:0003824">
    <property type="term" value="F:catalytic activity"/>
    <property type="evidence" value="ECO:0007669"/>
    <property type="project" value="InterPro"/>
</dbReference>
<accession>A0A4C1ZWW8</accession>
<dbReference type="Pfam" id="PF03372">
    <property type="entry name" value="Exo_endo_phos"/>
    <property type="match status" value="1"/>
</dbReference>
<dbReference type="AlphaFoldDB" id="A0A4C1ZWW8"/>
<comment type="caution">
    <text evidence="2">The sequence shown here is derived from an EMBL/GenBank/DDBJ whole genome shotgun (WGS) entry which is preliminary data.</text>
</comment>
<feature type="domain" description="Endonuclease/exonuclease/phosphatase" evidence="1">
    <location>
        <begin position="49"/>
        <end position="151"/>
    </location>
</feature>
<gene>
    <name evidence="2" type="ORF">EVAR_100408_1</name>
</gene>
<dbReference type="InterPro" id="IPR005135">
    <property type="entry name" value="Endo/exonuclease/phosphatase"/>
</dbReference>
<evidence type="ECO:0000313" key="2">
    <source>
        <dbReference type="EMBL" id="GBP91107.1"/>
    </source>
</evidence>
<dbReference type="EMBL" id="BGZK01002142">
    <property type="protein sequence ID" value="GBP91107.1"/>
    <property type="molecule type" value="Genomic_DNA"/>
</dbReference>
<evidence type="ECO:0000313" key="3">
    <source>
        <dbReference type="Proteomes" id="UP000299102"/>
    </source>
</evidence>
<sequence>MSTLHYIRYGVRGGQPDIHTPCDQGRTGPDAEYTRGPKTLGNGLNLGIMYWNSEGIIGKIRELCDLVQLEDIHVILLGETKLWPQQELKIPNLNLKKLGIFGLANAYRRDEISARGPTYRGTAVLIWRDVHSIFNGPTPTFITGDLNTKYKAWG</sequence>
<dbReference type="OrthoDB" id="412981at2759"/>
<keyword evidence="3" id="KW-1185">Reference proteome</keyword>
<proteinExistence type="predicted"/>
<dbReference type="SUPFAM" id="SSF56219">
    <property type="entry name" value="DNase I-like"/>
    <property type="match status" value="1"/>
</dbReference>
<dbReference type="Proteomes" id="UP000299102">
    <property type="component" value="Unassembled WGS sequence"/>
</dbReference>
<dbReference type="InterPro" id="IPR036691">
    <property type="entry name" value="Endo/exonu/phosph_ase_sf"/>
</dbReference>
<organism evidence="2 3">
    <name type="scientific">Eumeta variegata</name>
    <name type="common">Bagworm moth</name>
    <name type="synonym">Eumeta japonica</name>
    <dbReference type="NCBI Taxonomy" id="151549"/>
    <lineage>
        <taxon>Eukaryota</taxon>
        <taxon>Metazoa</taxon>
        <taxon>Ecdysozoa</taxon>
        <taxon>Arthropoda</taxon>
        <taxon>Hexapoda</taxon>
        <taxon>Insecta</taxon>
        <taxon>Pterygota</taxon>
        <taxon>Neoptera</taxon>
        <taxon>Endopterygota</taxon>
        <taxon>Lepidoptera</taxon>
        <taxon>Glossata</taxon>
        <taxon>Ditrysia</taxon>
        <taxon>Tineoidea</taxon>
        <taxon>Psychidae</taxon>
        <taxon>Oiketicinae</taxon>
        <taxon>Eumeta</taxon>
    </lineage>
</organism>
<reference evidence="2 3" key="1">
    <citation type="journal article" date="2019" name="Commun. Biol.">
        <title>The bagworm genome reveals a unique fibroin gene that provides high tensile strength.</title>
        <authorList>
            <person name="Kono N."/>
            <person name="Nakamura H."/>
            <person name="Ohtoshi R."/>
            <person name="Tomita M."/>
            <person name="Numata K."/>
            <person name="Arakawa K."/>
        </authorList>
    </citation>
    <scope>NUCLEOTIDE SEQUENCE [LARGE SCALE GENOMIC DNA]</scope>
</reference>
<name>A0A4C1ZWW8_EUMVA</name>
<protein>
    <recommendedName>
        <fullName evidence="1">Endonuclease/exonuclease/phosphatase domain-containing protein</fullName>
    </recommendedName>
</protein>
<evidence type="ECO:0000259" key="1">
    <source>
        <dbReference type="Pfam" id="PF03372"/>
    </source>
</evidence>